<keyword evidence="2" id="KW-0812">Transmembrane</keyword>
<dbReference type="OrthoDB" id="215446at2"/>
<dbReference type="Proteomes" id="UP000316095">
    <property type="component" value="Unassembled WGS sequence"/>
</dbReference>
<accession>A0A5C5XDG5</accession>
<organism evidence="3 4">
    <name type="scientific">Rubinisphaera italica</name>
    <dbReference type="NCBI Taxonomy" id="2527969"/>
    <lineage>
        <taxon>Bacteria</taxon>
        <taxon>Pseudomonadati</taxon>
        <taxon>Planctomycetota</taxon>
        <taxon>Planctomycetia</taxon>
        <taxon>Planctomycetales</taxon>
        <taxon>Planctomycetaceae</taxon>
        <taxon>Rubinisphaera</taxon>
    </lineage>
</organism>
<evidence type="ECO:0000256" key="1">
    <source>
        <dbReference type="PROSITE-ProRule" id="PRU00339"/>
    </source>
</evidence>
<proteinExistence type="predicted"/>
<evidence type="ECO:0000313" key="3">
    <source>
        <dbReference type="EMBL" id="TWT60165.1"/>
    </source>
</evidence>
<dbReference type="PROSITE" id="PS50005">
    <property type="entry name" value="TPR"/>
    <property type="match status" value="1"/>
</dbReference>
<dbReference type="SMART" id="SM00028">
    <property type="entry name" value="TPR"/>
    <property type="match status" value="3"/>
</dbReference>
<sequence length="400" mass="44851">MISLLLNILILSVAGLSIATLPQSIGAIVFVSLDHFLVTLIAVCPLALFSLNALPKNFRHWFNWLFTVLALIASLCMMNKVTVSSENGLNQASLLFVQMLIACILAGSLGRNLPSLIKRLQWQSTDNENTAIKLKTRLGIFLLAATVIPFIHSQFLVTYHQTQFQEAMNHQRIEKARVYARDWSRLAPQAKWNSLKVITFYKDLQKQCDALKQQLSRFGSEVRPDQIGARIQMHLHLDQHENAIELIQPLLNSSQAALAWDTYGLILQREGEWGESLDAYSIALKLWQNKAGNSQASAGQTSAYRGIALAEKQIGKTEKAEAAYQKLIALAPTAENHFLLARFYEEKQRSELAMKHATRAAALAPDQFTEPAQKLIDMMKTSHFGCFRIYRSSQPGTSLQ</sequence>
<comment type="caution">
    <text evidence="3">The sequence shown here is derived from an EMBL/GenBank/DDBJ whole genome shotgun (WGS) entry which is preliminary data.</text>
</comment>
<keyword evidence="1" id="KW-0802">TPR repeat</keyword>
<keyword evidence="2" id="KW-0472">Membrane</keyword>
<keyword evidence="4" id="KW-1185">Reference proteome</keyword>
<feature type="repeat" description="TPR" evidence="1">
    <location>
        <begin position="301"/>
        <end position="334"/>
    </location>
</feature>
<dbReference type="Pfam" id="PF13181">
    <property type="entry name" value="TPR_8"/>
    <property type="match status" value="1"/>
</dbReference>
<gene>
    <name evidence="3" type="ORF">Pan54_08790</name>
</gene>
<dbReference type="InterPro" id="IPR011990">
    <property type="entry name" value="TPR-like_helical_dom_sf"/>
</dbReference>
<keyword evidence="2" id="KW-1133">Transmembrane helix</keyword>
<feature type="transmembrane region" description="Helical" evidence="2">
    <location>
        <begin position="61"/>
        <end position="80"/>
    </location>
</feature>
<protein>
    <submittedName>
        <fullName evidence="3">Tetratricopeptide repeat protein</fullName>
    </submittedName>
</protein>
<feature type="transmembrane region" description="Helical" evidence="2">
    <location>
        <begin position="36"/>
        <end position="54"/>
    </location>
</feature>
<dbReference type="Gene3D" id="1.25.40.10">
    <property type="entry name" value="Tetratricopeptide repeat domain"/>
    <property type="match status" value="2"/>
</dbReference>
<evidence type="ECO:0000313" key="4">
    <source>
        <dbReference type="Proteomes" id="UP000316095"/>
    </source>
</evidence>
<dbReference type="EMBL" id="SJPG01000001">
    <property type="protein sequence ID" value="TWT60165.1"/>
    <property type="molecule type" value="Genomic_DNA"/>
</dbReference>
<feature type="transmembrane region" description="Helical" evidence="2">
    <location>
        <begin position="138"/>
        <end position="159"/>
    </location>
</feature>
<name>A0A5C5XDG5_9PLAN</name>
<reference evidence="3 4" key="1">
    <citation type="submission" date="2019-02" db="EMBL/GenBank/DDBJ databases">
        <title>Deep-cultivation of Planctomycetes and their phenomic and genomic characterization uncovers novel biology.</title>
        <authorList>
            <person name="Wiegand S."/>
            <person name="Jogler M."/>
            <person name="Boedeker C."/>
            <person name="Pinto D."/>
            <person name="Vollmers J."/>
            <person name="Rivas-Marin E."/>
            <person name="Kohn T."/>
            <person name="Peeters S.H."/>
            <person name="Heuer A."/>
            <person name="Rast P."/>
            <person name="Oberbeckmann S."/>
            <person name="Bunk B."/>
            <person name="Jeske O."/>
            <person name="Meyerdierks A."/>
            <person name="Storesund J.E."/>
            <person name="Kallscheuer N."/>
            <person name="Luecker S."/>
            <person name="Lage O.M."/>
            <person name="Pohl T."/>
            <person name="Merkel B.J."/>
            <person name="Hornburger P."/>
            <person name="Mueller R.-W."/>
            <person name="Bruemmer F."/>
            <person name="Labrenz M."/>
            <person name="Spormann A.M."/>
            <person name="Op Den Camp H."/>
            <person name="Overmann J."/>
            <person name="Amann R."/>
            <person name="Jetten M.S.M."/>
            <person name="Mascher T."/>
            <person name="Medema M.H."/>
            <person name="Devos D.P."/>
            <person name="Kaster A.-K."/>
            <person name="Ovreas L."/>
            <person name="Rohde M."/>
            <person name="Galperin M.Y."/>
            <person name="Jogler C."/>
        </authorList>
    </citation>
    <scope>NUCLEOTIDE SEQUENCE [LARGE SCALE GENOMIC DNA]</scope>
    <source>
        <strain evidence="3 4">Pan54</strain>
    </source>
</reference>
<dbReference type="InterPro" id="IPR019734">
    <property type="entry name" value="TPR_rpt"/>
</dbReference>
<evidence type="ECO:0000256" key="2">
    <source>
        <dbReference type="SAM" id="Phobius"/>
    </source>
</evidence>
<dbReference type="SUPFAM" id="SSF48452">
    <property type="entry name" value="TPR-like"/>
    <property type="match status" value="1"/>
</dbReference>
<feature type="transmembrane region" description="Helical" evidence="2">
    <location>
        <begin position="92"/>
        <end position="110"/>
    </location>
</feature>
<dbReference type="AlphaFoldDB" id="A0A5C5XDG5"/>